<keyword evidence="2" id="KW-0201">Cytochrome c-type biogenesis</keyword>
<accession>A0A382V110</accession>
<protein>
    <recommendedName>
        <fullName evidence="5">Thioredoxin domain-containing protein</fullName>
    </recommendedName>
</protein>
<dbReference type="PANTHER" id="PTHR42852:SF6">
    <property type="entry name" value="THIOL:DISULFIDE INTERCHANGE PROTEIN DSBE"/>
    <property type="match status" value="1"/>
</dbReference>
<comment type="subcellular location">
    <subcellularLocation>
        <location evidence="1">Cell envelope</location>
    </subcellularLocation>
</comment>
<dbReference type="PROSITE" id="PS00194">
    <property type="entry name" value="THIOREDOXIN_1"/>
    <property type="match status" value="1"/>
</dbReference>
<dbReference type="GO" id="GO:0016491">
    <property type="term" value="F:oxidoreductase activity"/>
    <property type="evidence" value="ECO:0007669"/>
    <property type="project" value="InterPro"/>
</dbReference>
<dbReference type="GO" id="GO:0017004">
    <property type="term" value="P:cytochrome complex assembly"/>
    <property type="evidence" value="ECO:0007669"/>
    <property type="project" value="UniProtKB-KW"/>
</dbReference>
<dbReference type="SUPFAM" id="SSF52833">
    <property type="entry name" value="Thioredoxin-like"/>
    <property type="match status" value="1"/>
</dbReference>
<dbReference type="CDD" id="cd02966">
    <property type="entry name" value="TlpA_like_family"/>
    <property type="match status" value="1"/>
</dbReference>
<dbReference type="AlphaFoldDB" id="A0A382V110"/>
<keyword evidence="3" id="KW-1015">Disulfide bond</keyword>
<organism evidence="6">
    <name type="scientific">marine metagenome</name>
    <dbReference type="NCBI Taxonomy" id="408172"/>
    <lineage>
        <taxon>unclassified sequences</taxon>
        <taxon>metagenomes</taxon>
        <taxon>ecological metagenomes</taxon>
    </lineage>
</organism>
<name>A0A382V110_9ZZZZ</name>
<dbReference type="Gene3D" id="3.40.30.10">
    <property type="entry name" value="Glutaredoxin"/>
    <property type="match status" value="1"/>
</dbReference>
<dbReference type="GO" id="GO:0016209">
    <property type="term" value="F:antioxidant activity"/>
    <property type="evidence" value="ECO:0007669"/>
    <property type="project" value="InterPro"/>
</dbReference>
<dbReference type="EMBL" id="UINC01147971">
    <property type="protein sequence ID" value="SVD39601.1"/>
    <property type="molecule type" value="Genomic_DNA"/>
</dbReference>
<dbReference type="InterPro" id="IPR036249">
    <property type="entry name" value="Thioredoxin-like_sf"/>
</dbReference>
<feature type="domain" description="Thioredoxin" evidence="5">
    <location>
        <begin position="108"/>
        <end position="247"/>
    </location>
</feature>
<proteinExistence type="predicted"/>
<dbReference type="PANTHER" id="PTHR42852">
    <property type="entry name" value="THIOL:DISULFIDE INTERCHANGE PROTEIN DSBE"/>
    <property type="match status" value="1"/>
</dbReference>
<dbReference type="PROSITE" id="PS51352">
    <property type="entry name" value="THIOREDOXIN_2"/>
    <property type="match status" value="1"/>
</dbReference>
<dbReference type="GO" id="GO:0030313">
    <property type="term" value="C:cell envelope"/>
    <property type="evidence" value="ECO:0007669"/>
    <property type="project" value="UniProtKB-SubCell"/>
</dbReference>
<evidence type="ECO:0000259" key="5">
    <source>
        <dbReference type="PROSITE" id="PS51352"/>
    </source>
</evidence>
<sequence length="248" mass="27605">MNNRYFFVFLSLLFCLVGGLLAKEDKAASVSKEDAEVLEALGASVGTNFYKFGFDDTELEFFLKGLRKGLAGEVKEERVRSMGPRIQAFMRPRMEAAKAREREEEKKLMANLRVPMDLEIQTSEGEQTTLGDLAKGKKGVLLDFWASWCGPCMSLMPELEKKAKKLGPKGIVVAGMNTENAGKAESVRKKRKIEFSWLVEPNGRPLSQMLKINSIPRMILVAPDGKVLFNGHPMDDELVSTLSDLGVK</sequence>
<dbReference type="InterPro" id="IPR000866">
    <property type="entry name" value="AhpC/TSA"/>
</dbReference>
<evidence type="ECO:0000256" key="2">
    <source>
        <dbReference type="ARBA" id="ARBA00022748"/>
    </source>
</evidence>
<gene>
    <name evidence="6" type="ORF">METZ01_LOCUS392455</name>
</gene>
<dbReference type="InterPro" id="IPR050553">
    <property type="entry name" value="Thioredoxin_ResA/DsbE_sf"/>
</dbReference>
<keyword evidence="4" id="KW-0676">Redox-active center</keyword>
<dbReference type="InterPro" id="IPR013766">
    <property type="entry name" value="Thioredoxin_domain"/>
</dbReference>
<evidence type="ECO:0000256" key="4">
    <source>
        <dbReference type="ARBA" id="ARBA00023284"/>
    </source>
</evidence>
<dbReference type="Pfam" id="PF00578">
    <property type="entry name" value="AhpC-TSA"/>
    <property type="match status" value="1"/>
</dbReference>
<reference evidence="6" key="1">
    <citation type="submission" date="2018-05" db="EMBL/GenBank/DDBJ databases">
        <authorList>
            <person name="Lanie J.A."/>
            <person name="Ng W.-L."/>
            <person name="Kazmierczak K.M."/>
            <person name="Andrzejewski T.M."/>
            <person name="Davidsen T.M."/>
            <person name="Wayne K.J."/>
            <person name="Tettelin H."/>
            <person name="Glass J.I."/>
            <person name="Rusch D."/>
            <person name="Podicherti R."/>
            <person name="Tsui H.-C.T."/>
            <person name="Winkler M.E."/>
        </authorList>
    </citation>
    <scope>NUCLEOTIDE SEQUENCE</scope>
</reference>
<dbReference type="InterPro" id="IPR017937">
    <property type="entry name" value="Thioredoxin_CS"/>
</dbReference>
<evidence type="ECO:0000256" key="1">
    <source>
        <dbReference type="ARBA" id="ARBA00004196"/>
    </source>
</evidence>
<evidence type="ECO:0000313" key="6">
    <source>
        <dbReference type="EMBL" id="SVD39601.1"/>
    </source>
</evidence>
<evidence type="ECO:0000256" key="3">
    <source>
        <dbReference type="ARBA" id="ARBA00023157"/>
    </source>
</evidence>